<accession>A0A367ZUG5</accession>
<comment type="caution">
    <text evidence="2">The sequence shown here is derived from an EMBL/GenBank/DDBJ whole genome shotgun (WGS) entry which is preliminary data.</text>
</comment>
<proteinExistence type="predicted"/>
<feature type="transmembrane region" description="Helical" evidence="1">
    <location>
        <begin position="223"/>
        <end position="247"/>
    </location>
</feature>
<gene>
    <name evidence="2" type="ORF">OZSIB_2358</name>
</gene>
<feature type="transmembrane region" description="Helical" evidence="1">
    <location>
        <begin position="259"/>
        <end position="282"/>
    </location>
</feature>
<evidence type="ECO:0000313" key="3">
    <source>
        <dbReference type="Proteomes" id="UP000252355"/>
    </source>
</evidence>
<dbReference type="Proteomes" id="UP000252355">
    <property type="component" value="Unassembled WGS sequence"/>
</dbReference>
<feature type="transmembrane region" description="Helical" evidence="1">
    <location>
        <begin position="12"/>
        <end position="35"/>
    </location>
</feature>
<dbReference type="EMBL" id="QOQW01000003">
    <property type="protein sequence ID" value="RCK80981.1"/>
    <property type="molecule type" value="Genomic_DNA"/>
</dbReference>
<keyword evidence="1" id="KW-1133">Transmembrane helix</keyword>
<evidence type="ECO:0000313" key="2">
    <source>
        <dbReference type="EMBL" id="RCK80981.1"/>
    </source>
</evidence>
<feature type="transmembrane region" description="Helical" evidence="1">
    <location>
        <begin position="47"/>
        <end position="69"/>
    </location>
</feature>
<keyword evidence="1" id="KW-0812">Transmembrane</keyword>
<name>A0A367ZUG5_9BACT</name>
<dbReference type="AlphaFoldDB" id="A0A367ZUG5"/>
<keyword evidence="1" id="KW-0472">Membrane</keyword>
<protein>
    <submittedName>
        <fullName evidence="2">Uncharacterized protein</fullName>
    </submittedName>
</protein>
<reference evidence="2 3" key="1">
    <citation type="submission" date="2018-05" db="EMBL/GenBank/DDBJ databases">
        <title>A metagenomic window into the 2 km-deep terrestrial subsurface aquifer revealed taxonomically and functionally diverse microbial community comprising novel uncultured bacterial lineages.</title>
        <authorList>
            <person name="Kadnikov V.V."/>
            <person name="Mardanov A.V."/>
            <person name="Beletsky A.V."/>
            <person name="Banks D."/>
            <person name="Pimenov N.V."/>
            <person name="Frank Y.A."/>
            <person name="Karnachuk O.V."/>
            <person name="Ravin N.V."/>
        </authorList>
    </citation>
    <scope>NUCLEOTIDE SEQUENCE [LARGE SCALE GENOMIC DNA]</scope>
    <source>
        <strain evidence="2">BY5</strain>
    </source>
</reference>
<sequence length="376" mass="41696">MQDQDTLEFTYGGGWMALFGLPFFLSGLSALAIPFVEFSKRQGPDGFVLLVPAFMSIPFLLIGVGLLFGRSALILDRRRQKVVQWWGLLVPFSKTERDFQELDRVELSVERRGGKNKVTVFPVTLTGKGKPIEIDAPRTHFAARTLAEKVAKFLQLGIMDSSMGVGVFREAGTLDESLRDRILRQDGPAPPPPADDHRRGRIHYQTRDETGAFILPRVGFTPAMALTLGIGGLVALVCAGVFLVPILSMLDEKDGDWPALVMISLFILPIFISIGGMLIYGIKTTTTQEKLLASPRGLVIERTDCFGKTQFTMPAAELEELERGVWREGPRAIFAEPALHARSDKTEIAFGHGLTPNELDWLWRAIRHHLTAESQV</sequence>
<evidence type="ECO:0000256" key="1">
    <source>
        <dbReference type="SAM" id="Phobius"/>
    </source>
</evidence>
<organism evidence="2 3">
    <name type="scientific">Candidatus Ozemobacter sibiricus</name>
    <dbReference type="NCBI Taxonomy" id="2268124"/>
    <lineage>
        <taxon>Bacteria</taxon>
        <taxon>Candidatus Ozemobacteria</taxon>
        <taxon>Candidatus Ozemobacterales</taxon>
        <taxon>Candidatus Ozemobacteraceae</taxon>
        <taxon>Candidatus Ozemobacter</taxon>
    </lineage>
</organism>